<keyword evidence="5 6" id="KW-0408">Iron</keyword>
<feature type="signal peptide" evidence="8">
    <location>
        <begin position="1"/>
        <end position="23"/>
    </location>
</feature>
<keyword evidence="11" id="KW-1185">Reference proteome</keyword>
<gene>
    <name evidence="10" type="ORF">WKW79_31920</name>
</gene>
<protein>
    <submittedName>
        <fullName evidence="10">Cytochrome c</fullName>
    </submittedName>
</protein>
<dbReference type="EMBL" id="JBBKZS010000025">
    <property type="protein sequence ID" value="MEJ8859212.1"/>
    <property type="molecule type" value="Genomic_DNA"/>
</dbReference>
<dbReference type="Proteomes" id="UP001367030">
    <property type="component" value="Unassembled WGS sequence"/>
</dbReference>
<keyword evidence="4" id="KW-0249">Electron transport</keyword>
<evidence type="ECO:0000256" key="4">
    <source>
        <dbReference type="ARBA" id="ARBA00022982"/>
    </source>
</evidence>
<dbReference type="SUPFAM" id="SSF46626">
    <property type="entry name" value="Cytochrome c"/>
    <property type="match status" value="1"/>
</dbReference>
<feature type="compositionally biased region" description="Low complexity" evidence="7">
    <location>
        <begin position="22"/>
        <end position="41"/>
    </location>
</feature>
<evidence type="ECO:0000256" key="2">
    <source>
        <dbReference type="ARBA" id="ARBA00022617"/>
    </source>
</evidence>
<evidence type="ECO:0000256" key="6">
    <source>
        <dbReference type="PROSITE-ProRule" id="PRU00433"/>
    </source>
</evidence>
<sequence>MMPRNLVAAALAASLVMLPQAEAQQPAAPTASEPAAAPGEPDLAKGKKAYQRYCSVCHGMRGEGALGPALQGISKRMTQEDITRQLMEPRGSMPKMYPTPIDDKIWADIRSYLMQLP</sequence>
<dbReference type="Gene3D" id="1.10.760.10">
    <property type="entry name" value="Cytochrome c-like domain"/>
    <property type="match status" value="1"/>
</dbReference>
<keyword evidence="1" id="KW-0813">Transport</keyword>
<evidence type="ECO:0000256" key="3">
    <source>
        <dbReference type="ARBA" id="ARBA00022723"/>
    </source>
</evidence>
<keyword evidence="3 6" id="KW-0479">Metal-binding</keyword>
<evidence type="ECO:0000256" key="1">
    <source>
        <dbReference type="ARBA" id="ARBA00022448"/>
    </source>
</evidence>
<feature type="domain" description="Cytochrome c" evidence="9">
    <location>
        <begin position="41"/>
        <end position="117"/>
    </location>
</feature>
<organism evidence="10 11">
    <name type="scientific">Variovorax robiniae</name>
    <dbReference type="NCBI Taxonomy" id="1836199"/>
    <lineage>
        <taxon>Bacteria</taxon>
        <taxon>Pseudomonadati</taxon>
        <taxon>Pseudomonadota</taxon>
        <taxon>Betaproteobacteria</taxon>
        <taxon>Burkholderiales</taxon>
        <taxon>Comamonadaceae</taxon>
        <taxon>Variovorax</taxon>
    </lineage>
</organism>
<dbReference type="Pfam" id="PF13442">
    <property type="entry name" value="Cytochrome_CBB3"/>
    <property type="match status" value="1"/>
</dbReference>
<accession>A0ABU8XH51</accession>
<evidence type="ECO:0000256" key="8">
    <source>
        <dbReference type="SAM" id="SignalP"/>
    </source>
</evidence>
<name>A0ABU8XH51_9BURK</name>
<dbReference type="PANTHER" id="PTHR37823">
    <property type="entry name" value="CYTOCHROME C-553-LIKE"/>
    <property type="match status" value="1"/>
</dbReference>
<dbReference type="InterPro" id="IPR036909">
    <property type="entry name" value="Cyt_c-like_dom_sf"/>
</dbReference>
<dbReference type="PANTHER" id="PTHR37823:SF1">
    <property type="entry name" value="CYTOCHROME C-553-LIKE"/>
    <property type="match status" value="1"/>
</dbReference>
<dbReference type="PROSITE" id="PS51007">
    <property type="entry name" value="CYTC"/>
    <property type="match status" value="1"/>
</dbReference>
<keyword evidence="8" id="KW-0732">Signal</keyword>
<dbReference type="RefSeq" id="WP_340339254.1">
    <property type="nucleotide sequence ID" value="NZ_JBBKZS010000025.1"/>
</dbReference>
<feature type="chain" id="PRO_5046159710" evidence="8">
    <location>
        <begin position="24"/>
        <end position="117"/>
    </location>
</feature>
<evidence type="ECO:0000259" key="9">
    <source>
        <dbReference type="PROSITE" id="PS51007"/>
    </source>
</evidence>
<evidence type="ECO:0000256" key="5">
    <source>
        <dbReference type="ARBA" id="ARBA00023004"/>
    </source>
</evidence>
<reference evidence="10 11" key="1">
    <citation type="submission" date="2024-03" db="EMBL/GenBank/DDBJ databases">
        <title>Novel species of the genus Variovorax.</title>
        <authorList>
            <person name="Liu Q."/>
            <person name="Xin Y.-H."/>
        </authorList>
    </citation>
    <scope>NUCLEOTIDE SEQUENCE [LARGE SCALE GENOMIC DNA]</scope>
    <source>
        <strain evidence="10 11">KACC 18901</strain>
    </source>
</reference>
<comment type="caution">
    <text evidence="10">The sequence shown here is derived from an EMBL/GenBank/DDBJ whole genome shotgun (WGS) entry which is preliminary data.</text>
</comment>
<evidence type="ECO:0000256" key="7">
    <source>
        <dbReference type="SAM" id="MobiDB-lite"/>
    </source>
</evidence>
<feature type="region of interest" description="Disordered" evidence="7">
    <location>
        <begin position="22"/>
        <end position="43"/>
    </location>
</feature>
<dbReference type="InterPro" id="IPR009056">
    <property type="entry name" value="Cyt_c-like_dom"/>
</dbReference>
<proteinExistence type="predicted"/>
<keyword evidence="2 6" id="KW-0349">Heme</keyword>
<evidence type="ECO:0000313" key="10">
    <source>
        <dbReference type="EMBL" id="MEJ8859212.1"/>
    </source>
</evidence>
<dbReference type="InterPro" id="IPR051811">
    <property type="entry name" value="Cytochrome_c550/c551-like"/>
</dbReference>
<evidence type="ECO:0000313" key="11">
    <source>
        <dbReference type="Proteomes" id="UP001367030"/>
    </source>
</evidence>